<proteinExistence type="predicted"/>
<feature type="region of interest" description="Disordered" evidence="1">
    <location>
        <begin position="113"/>
        <end position="140"/>
    </location>
</feature>
<organism evidence="2 3">
    <name type="scientific">Apiospora phragmitis</name>
    <dbReference type="NCBI Taxonomy" id="2905665"/>
    <lineage>
        <taxon>Eukaryota</taxon>
        <taxon>Fungi</taxon>
        <taxon>Dikarya</taxon>
        <taxon>Ascomycota</taxon>
        <taxon>Pezizomycotina</taxon>
        <taxon>Sordariomycetes</taxon>
        <taxon>Xylariomycetidae</taxon>
        <taxon>Amphisphaeriales</taxon>
        <taxon>Apiosporaceae</taxon>
        <taxon>Apiospora</taxon>
    </lineage>
</organism>
<feature type="region of interest" description="Disordered" evidence="1">
    <location>
        <begin position="272"/>
        <end position="308"/>
    </location>
</feature>
<feature type="region of interest" description="Disordered" evidence="1">
    <location>
        <begin position="67"/>
        <end position="98"/>
    </location>
</feature>
<dbReference type="RefSeq" id="XP_066719189.1">
    <property type="nucleotide sequence ID" value="XM_066854911.1"/>
</dbReference>
<evidence type="ECO:0000313" key="2">
    <source>
        <dbReference type="EMBL" id="KAK8076230.1"/>
    </source>
</evidence>
<dbReference type="EMBL" id="JAQQWL010000004">
    <property type="protein sequence ID" value="KAK8076230.1"/>
    <property type="molecule type" value="Genomic_DNA"/>
</dbReference>
<dbReference type="PANTHER" id="PTHR47685:SF1">
    <property type="entry name" value="MAGNESIUM TRANSPORT PROTEIN CORA"/>
    <property type="match status" value="1"/>
</dbReference>
<comment type="caution">
    <text evidence="2">The sequence shown here is derived from an EMBL/GenBank/DDBJ whole genome shotgun (WGS) entry which is preliminary data.</text>
</comment>
<accession>A0ABR1VY94</accession>
<evidence type="ECO:0000313" key="3">
    <source>
        <dbReference type="Proteomes" id="UP001480595"/>
    </source>
</evidence>
<protein>
    <submittedName>
        <fullName evidence="2">Uncharacterized protein</fullName>
    </submittedName>
</protein>
<dbReference type="Proteomes" id="UP001480595">
    <property type="component" value="Unassembled WGS sequence"/>
</dbReference>
<feature type="compositionally biased region" description="Basic and acidic residues" evidence="1">
    <location>
        <begin position="78"/>
        <end position="90"/>
    </location>
</feature>
<dbReference type="InterPro" id="IPR050829">
    <property type="entry name" value="CorA_MIT"/>
</dbReference>
<gene>
    <name evidence="2" type="ORF">PG994_003502</name>
</gene>
<dbReference type="PANTHER" id="PTHR47685">
    <property type="entry name" value="MAGNESIUM TRANSPORT PROTEIN CORA"/>
    <property type="match status" value="1"/>
</dbReference>
<sequence length="564" mass="65550">MSAEPQHRQSSEPPYFKPVKCLSSEDHYISDHLLHYLGCLRYDERESLFDESNQIWKEEIEHYEHAGLSPEHSVPSPERSDPRHNFSAKDRARKKRETWKEDCDKELTRVRILQNGAASTEEERGLEGEENPDQRVWGDFPDQKTKLDLLGENAKVNLMSKDRHPERIKYFHFPSNNMIWVENALSRYFGEKRPDRHAIRRELKKAPKTRAYMLLRDSFWRSQLHGGDNAPPHARHMEPICITASSELNMTAGASPESMVLFRNRRRKKEYLDDMKEKRVNSHNTRSSSLLPRPSSISPKRSNTRIDSFGGTVPREYFPDALRFEENDRLKVKHPLGQYLLDAARLFEGMTNYRDKKLLEKYLGGDTPFTLVEPWTKHTIGNSTRTRNGTGTRSRIRKVSRVIMVDQLWMWVLDKRTIITCFPKRYGVNKHDSSGVHKSIRRRLETMPQIRTVFDLGLIILDECSNVFFDRTSIEASQPPAIDIFSKAIGNVVMDRSREQGVPVQERDVNVTIGGPSSGYQPGGKLQREIKDIIEELDIMLHITKCHRTILKQYVDNTENMLDP</sequence>
<feature type="compositionally biased region" description="Low complexity" evidence="1">
    <location>
        <begin position="286"/>
        <end position="301"/>
    </location>
</feature>
<dbReference type="GeneID" id="92087974"/>
<keyword evidence="3" id="KW-1185">Reference proteome</keyword>
<reference evidence="2 3" key="1">
    <citation type="submission" date="2023-01" db="EMBL/GenBank/DDBJ databases">
        <title>Analysis of 21 Apiospora genomes using comparative genomics revels a genus with tremendous synthesis potential of carbohydrate active enzymes and secondary metabolites.</title>
        <authorList>
            <person name="Sorensen T."/>
        </authorList>
    </citation>
    <scope>NUCLEOTIDE SEQUENCE [LARGE SCALE GENOMIC DNA]</scope>
    <source>
        <strain evidence="2 3">CBS 135458</strain>
    </source>
</reference>
<evidence type="ECO:0000256" key="1">
    <source>
        <dbReference type="SAM" id="MobiDB-lite"/>
    </source>
</evidence>
<name>A0ABR1VY94_9PEZI</name>